<dbReference type="KEGG" id="fiy:BN1229_v1_1015"/>
<dbReference type="RefSeq" id="WP_046477063.1">
    <property type="nucleotide sequence ID" value="NZ_LN829118.1"/>
</dbReference>
<proteinExistence type="predicted"/>
<dbReference type="OrthoDB" id="9875307at2"/>
<evidence type="ECO:0000256" key="1">
    <source>
        <dbReference type="SAM" id="Phobius"/>
    </source>
</evidence>
<evidence type="ECO:0000313" key="2">
    <source>
        <dbReference type="EMBL" id="CPR16901.1"/>
    </source>
</evidence>
<evidence type="ECO:0000313" key="3">
    <source>
        <dbReference type="Proteomes" id="UP000033187"/>
    </source>
</evidence>
<dbReference type="Proteomes" id="UP000033187">
    <property type="component" value="Chromosome 1"/>
</dbReference>
<name>A0A0D6JCH8_9HYPH</name>
<keyword evidence="3" id="KW-1185">Reference proteome</keyword>
<protein>
    <recommendedName>
        <fullName evidence="4">Transmembrane protein</fullName>
    </recommendedName>
</protein>
<reference evidence="3" key="1">
    <citation type="submission" date="2015-02" db="EMBL/GenBank/DDBJ databases">
        <authorList>
            <person name="Chooi Y.-H."/>
        </authorList>
    </citation>
    <scope>NUCLEOTIDE SEQUENCE [LARGE SCALE GENOMIC DNA]</scope>
    <source>
        <strain evidence="3">strain Y</strain>
    </source>
</reference>
<gene>
    <name evidence="2" type="ORF">YBN1229_v1_1015</name>
</gene>
<feature type="transmembrane region" description="Helical" evidence="1">
    <location>
        <begin position="56"/>
        <end position="77"/>
    </location>
</feature>
<sequence>MLTNLVGYLGTRVAKRTVDNIERKVVWGATGAVLCTLALVFLMMAAYLYLSPWLGPVWSAVLLALICAVFGVAAFFAPSILTWLERQAHGEENGTMNAVDEEAHAAVDYFGPLQVGLSAFMLGLSAGRSVRGMRK</sequence>
<dbReference type="EMBL" id="LN829119">
    <property type="protein sequence ID" value="CPR16901.1"/>
    <property type="molecule type" value="Genomic_DNA"/>
</dbReference>
<organism evidence="2 3">
    <name type="scientific">Candidatus Filomicrobium marinum</name>
    <dbReference type="NCBI Taxonomy" id="1608628"/>
    <lineage>
        <taxon>Bacteria</taxon>
        <taxon>Pseudomonadati</taxon>
        <taxon>Pseudomonadota</taxon>
        <taxon>Alphaproteobacteria</taxon>
        <taxon>Hyphomicrobiales</taxon>
        <taxon>Hyphomicrobiaceae</taxon>
        <taxon>Filomicrobium</taxon>
    </lineage>
</organism>
<feature type="transmembrane region" description="Helical" evidence="1">
    <location>
        <begin position="25"/>
        <end position="50"/>
    </location>
</feature>
<evidence type="ECO:0008006" key="4">
    <source>
        <dbReference type="Google" id="ProtNLM"/>
    </source>
</evidence>
<keyword evidence="1" id="KW-0472">Membrane</keyword>
<keyword evidence="1" id="KW-1133">Transmembrane helix</keyword>
<dbReference type="AlphaFoldDB" id="A0A0D6JCH8"/>
<dbReference type="KEGG" id="fil:BN1229_v1_1011"/>
<keyword evidence="1" id="KW-0812">Transmembrane</keyword>
<accession>A0A0D6JCH8</accession>